<protein>
    <recommendedName>
        <fullName evidence="2">3-hydroxyisobutyryl-CoA hydrolase</fullName>
        <ecNumber evidence="2">3.1.2.4</ecNumber>
    </recommendedName>
</protein>
<gene>
    <name evidence="5" type="ORF">GCM10007853_16180</name>
</gene>
<dbReference type="NCBIfam" id="NF004127">
    <property type="entry name" value="PRK05617.1"/>
    <property type="match status" value="1"/>
</dbReference>
<comment type="catalytic activity">
    <reaction evidence="1">
        <text>3-hydroxy-2-methylpropanoyl-CoA + H2O = 3-hydroxy-2-methylpropanoate + CoA + H(+)</text>
        <dbReference type="Rhea" id="RHEA:20888"/>
        <dbReference type="ChEBI" id="CHEBI:11805"/>
        <dbReference type="ChEBI" id="CHEBI:15377"/>
        <dbReference type="ChEBI" id="CHEBI:15378"/>
        <dbReference type="ChEBI" id="CHEBI:57287"/>
        <dbReference type="ChEBI" id="CHEBI:57340"/>
        <dbReference type="EC" id="3.1.2.4"/>
    </reaction>
</comment>
<dbReference type="Gene3D" id="3.90.226.10">
    <property type="entry name" value="2-enoyl-CoA Hydratase, Chain A, domain 1"/>
    <property type="match status" value="1"/>
</dbReference>
<reference evidence="5" key="1">
    <citation type="journal article" date="2014" name="Int. J. Syst. Evol. Microbiol.">
        <title>Complete genome of a new Firmicutes species belonging to the dominant human colonic microbiota ('Ruminococcus bicirculans') reveals two chromosomes and a selective capacity to utilize plant glucans.</title>
        <authorList>
            <consortium name="NISC Comparative Sequencing Program"/>
            <person name="Wegmann U."/>
            <person name="Louis P."/>
            <person name="Goesmann A."/>
            <person name="Henrissat B."/>
            <person name="Duncan S.H."/>
            <person name="Flint H.J."/>
        </authorList>
    </citation>
    <scope>NUCLEOTIDE SEQUENCE</scope>
    <source>
        <strain evidence="5">NBRC 108219</strain>
    </source>
</reference>
<feature type="domain" description="Enoyl-CoA hydratase/isomerase" evidence="4">
    <location>
        <begin position="14"/>
        <end position="334"/>
    </location>
</feature>
<dbReference type="EC" id="3.1.2.4" evidence="2"/>
<name>A0ABQ5VAF6_9PROT</name>
<sequence length="346" mass="37372">MRDQITTCIEGSLGRITLNRPTALNALTTEMCVAMTEALLDWQDDDAVKAVLVDGAGDRAFCAGGDVIMLHDSGKAKDGRAEMFWRVEYALNELIHRYSKPYIALIDGIVMGGGVGLSVHGKHRVAGDTTLFAMPETGIGYFPDVGGTYFLPRLGHSGSLAVGNWLGLTGARLGPADCVTLGVATHFVPTNAHDALIAALRNADDVEAVLADFNETSPEGAGIPEAVAAFEKATVSDILKALDAEGSDWSALQAKLLRRKSPMALATTLEALRRGAALDFRQVMTQELDLSLNFLTIQDFYEGIRAQLIDKDRNPGWSHDALDAVTDAQIERMFRQTAKPRQEFLP</sequence>
<proteinExistence type="predicted"/>
<keyword evidence="6" id="KW-1185">Reference proteome</keyword>
<accession>A0ABQ5VAF6</accession>
<evidence type="ECO:0000313" key="6">
    <source>
        <dbReference type="Proteomes" id="UP001161391"/>
    </source>
</evidence>
<organism evidence="5 6">
    <name type="scientific">Algimonas ampicilliniresistens</name>
    <dbReference type="NCBI Taxonomy" id="1298735"/>
    <lineage>
        <taxon>Bacteria</taxon>
        <taxon>Pseudomonadati</taxon>
        <taxon>Pseudomonadota</taxon>
        <taxon>Alphaproteobacteria</taxon>
        <taxon>Maricaulales</taxon>
        <taxon>Robiginitomaculaceae</taxon>
        <taxon>Algimonas</taxon>
    </lineage>
</organism>
<dbReference type="InterPro" id="IPR045004">
    <property type="entry name" value="ECH_dom"/>
</dbReference>
<dbReference type="RefSeq" id="WP_284389476.1">
    <property type="nucleotide sequence ID" value="NZ_BSNK01000002.1"/>
</dbReference>
<evidence type="ECO:0000256" key="1">
    <source>
        <dbReference type="ARBA" id="ARBA00001709"/>
    </source>
</evidence>
<comment type="caution">
    <text evidence="5">The sequence shown here is derived from an EMBL/GenBank/DDBJ whole genome shotgun (WGS) entry which is preliminary data.</text>
</comment>
<dbReference type="Proteomes" id="UP001161391">
    <property type="component" value="Unassembled WGS sequence"/>
</dbReference>
<evidence type="ECO:0000313" key="5">
    <source>
        <dbReference type="EMBL" id="GLQ23744.1"/>
    </source>
</evidence>
<reference evidence="5" key="2">
    <citation type="submission" date="2023-01" db="EMBL/GenBank/DDBJ databases">
        <title>Draft genome sequence of Algimonas ampicilliniresistens strain NBRC 108219.</title>
        <authorList>
            <person name="Sun Q."/>
            <person name="Mori K."/>
        </authorList>
    </citation>
    <scope>NUCLEOTIDE SEQUENCE</scope>
    <source>
        <strain evidence="5">NBRC 108219</strain>
    </source>
</reference>
<keyword evidence="3 5" id="KW-0378">Hydrolase</keyword>
<evidence type="ECO:0000256" key="3">
    <source>
        <dbReference type="ARBA" id="ARBA00022801"/>
    </source>
</evidence>
<dbReference type="InterPro" id="IPR032259">
    <property type="entry name" value="HIBYL-CoA-H"/>
</dbReference>
<dbReference type="SUPFAM" id="SSF52096">
    <property type="entry name" value="ClpP/crotonase"/>
    <property type="match status" value="1"/>
</dbReference>
<dbReference type="GO" id="GO:0016787">
    <property type="term" value="F:hydrolase activity"/>
    <property type="evidence" value="ECO:0007669"/>
    <property type="project" value="UniProtKB-KW"/>
</dbReference>
<dbReference type="InterPro" id="IPR029045">
    <property type="entry name" value="ClpP/crotonase-like_dom_sf"/>
</dbReference>
<dbReference type="CDD" id="cd06558">
    <property type="entry name" value="crotonase-like"/>
    <property type="match status" value="1"/>
</dbReference>
<dbReference type="PANTHER" id="PTHR43176">
    <property type="entry name" value="3-HYDROXYISOBUTYRYL-COA HYDROLASE-RELATED"/>
    <property type="match status" value="1"/>
</dbReference>
<evidence type="ECO:0000256" key="2">
    <source>
        <dbReference type="ARBA" id="ARBA00011915"/>
    </source>
</evidence>
<evidence type="ECO:0000259" key="4">
    <source>
        <dbReference type="Pfam" id="PF16113"/>
    </source>
</evidence>
<dbReference type="PANTHER" id="PTHR43176:SF3">
    <property type="entry name" value="3-HYDROXYISOBUTYRYL-COA HYDROLASE, MITOCHONDRIAL"/>
    <property type="match status" value="1"/>
</dbReference>
<dbReference type="EMBL" id="BSNK01000002">
    <property type="protein sequence ID" value="GLQ23744.1"/>
    <property type="molecule type" value="Genomic_DNA"/>
</dbReference>
<dbReference type="Pfam" id="PF16113">
    <property type="entry name" value="ECH_2"/>
    <property type="match status" value="1"/>
</dbReference>